<dbReference type="Pfam" id="PF00201">
    <property type="entry name" value="UDPGT"/>
    <property type="match status" value="1"/>
</dbReference>
<comment type="caution">
    <text evidence="3">The sequence shown here is derived from an EMBL/GenBank/DDBJ whole genome shotgun (WGS) entry which is preliminary data.</text>
</comment>
<feature type="non-terminal residue" evidence="3">
    <location>
        <position position="1"/>
    </location>
</feature>
<proteinExistence type="inferred from homology"/>
<keyword evidence="4" id="KW-1185">Reference proteome</keyword>
<gene>
    <name evidence="3" type="primary">GT3</name>
    <name evidence="3" type="ORF">SDJN03_01305</name>
</gene>
<protein>
    <submittedName>
        <fullName evidence="3">UDP-glucose flavonoid 3-O-glucosyltransferase 3</fullName>
    </submittedName>
</protein>
<accession>A0AAV6P9F7</accession>
<dbReference type="AlphaFoldDB" id="A0AAV6P9F7"/>
<name>A0AAV6P9F7_9ROSI</name>
<evidence type="ECO:0000313" key="4">
    <source>
        <dbReference type="Proteomes" id="UP000685013"/>
    </source>
</evidence>
<dbReference type="PANTHER" id="PTHR48048">
    <property type="entry name" value="GLYCOSYLTRANSFERASE"/>
    <property type="match status" value="1"/>
</dbReference>
<dbReference type="CDD" id="cd03784">
    <property type="entry name" value="GT1_Gtf-like"/>
    <property type="match status" value="1"/>
</dbReference>
<dbReference type="InterPro" id="IPR050481">
    <property type="entry name" value="UDP-glycosyltransf_plant"/>
</dbReference>
<comment type="similarity">
    <text evidence="1">Belongs to the UDP-glycosyltransferase family.</text>
</comment>
<evidence type="ECO:0000256" key="1">
    <source>
        <dbReference type="ARBA" id="ARBA00009995"/>
    </source>
</evidence>
<dbReference type="FunFam" id="3.40.50.2000:FF:000056">
    <property type="entry name" value="Glycosyltransferase"/>
    <property type="match status" value="1"/>
</dbReference>
<dbReference type="GO" id="GO:0035251">
    <property type="term" value="F:UDP-glucosyltransferase activity"/>
    <property type="evidence" value="ECO:0007669"/>
    <property type="project" value="InterPro"/>
</dbReference>
<dbReference type="EMBL" id="JAGKQH010000001">
    <property type="protein sequence ID" value="KAG6607963.1"/>
    <property type="molecule type" value="Genomic_DNA"/>
</dbReference>
<keyword evidence="2" id="KW-0808">Transferase</keyword>
<sequence length="500" mass="55422">MKKLELVFIPTPLIGHLTAAVHLANLLTTRHPPLSITILIIKLPFPTKSAPLIQSLCSSSASDRIRFITLPEQPIPDGTKRTLLIDPLIQSQKQNVATAVADLTSAPDGGPDSPTLAGFVVDMFCIPMVDVANQFGVPTFVFYTSSASFLALLFHLQELYDNEFNHDMDRLLNSATEFAVPCFRNPIPRKVISTMFIDREATEWTHALTRRYREANGFLINTFSELEPDAIHWFAEQRLPPVYAVGPIVNLKKNPQIGENGEEIMKWLDQQPPSSVVFLCFGTMGSFNESQTKEIAEALERTGVRFIWAIRQTPPESVLPEGFVDRTGGIGKVIGWAPQVEILKHPATGGFVSHCGWNSVLESLWNGVAVATWPMYAEQQVNAFEMVMELGVAVEVSLDYSMMVAEEEEKEAVLTAEKIEGAIRRLMERSDELKRALMVKGEESKKAMTESGSSFHALNRFIDAIMPNHSDVPLQHGLGSAVPLQHGHVMALLFPCTMVT</sequence>
<evidence type="ECO:0000313" key="3">
    <source>
        <dbReference type="EMBL" id="KAG6607963.1"/>
    </source>
</evidence>
<reference evidence="3 4" key="1">
    <citation type="journal article" date="2021" name="Hortic Res">
        <title>The domestication of Cucurbita argyrosperma as revealed by the genome of its wild relative.</title>
        <authorList>
            <person name="Barrera-Redondo J."/>
            <person name="Sanchez-de la Vega G."/>
            <person name="Aguirre-Liguori J.A."/>
            <person name="Castellanos-Morales G."/>
            <person name="Gutierrez-Guerrero Y.T."/>
            <person name="Aguirre-Dugua X."/>
            <person name="Aguirre-Planter E."/>
            <person name="Tenaillon M.I."/>
            <person name="Lira-Saade R."/>
            <person name="Eguiarte L.E."/>
        </authorList>
    </citation>
    <scope>NUCLEOTIDE SEQUENCE [LARGE SCALE GENOMIC DNA]</scope>
    <source>
        <strain evidence="3">JBR-2021</strain>
    </source>
</reference>
<dbReference type="Proteomes" id="UP000685013">
    <property type="component" value="Chromosome 1"/>
</dbReference>
<organism evidence="3 4">
    <name type="scientific">Cucurbita argyrosperma subsp. sororia</name>
    <dbReference type="NCBI Taxonomy" id="37648"/>
    <lineage>
        <taxon>Eukaryota</taxon>
        <taxon>Viridiplantae</taxon>
        <taxon>Streptophyta</taxon>
        <taxon>Embryophyta</taxon>
        <taxon>Tracheophyta</taxon>
        <taxon>Spermatophyta</taxon>
        <taxon>Magnoliopsida</taxon>
        <taxon>eudicotyledons</taxon>
        <taxon>Gunneridae</taxon>
        <taxon>Pentapetalae</taxon>
        <taxon>rosids</taxon>
        <taxon>fabids</taxon>
        <taxon>Cucurbitales</taxon>
        <taxon>Cucurbitaceae</taxon>
        <taxon>Cucurbiteae</taxon>
        <taxon>Cucurbita</taxon>
    </lineage>
</organism>
<evidence type="ECO:0000256" key="2">
    <source>
        <dbReference type="ARBA" id="ARBA00022679"/>
    </source>
</evidence>
<dbReference type="InterPro" id="IPR002213">
    <property type="entry name" value="UDP_glucos_trans"/>
</dbReference>
<dbReference type="PANTHER" id="PTHR48048:SF45">
    <property type="entry name" value="GLYCOSYLTRANSFERASE"/>
    <property type="match status" value="1"/>
</dbReference>